<feature type="non-terminal residue" evidence="1">
    <location>
        <position position="1"/>
    </location>
</feature>
<dbReference type="EMBL" id="JAMZIH010006757">
    <property type="protein sequence ID" value="KAJ1673607.1"/>
    <property type="molecule type" value="Genomic_DNA"/>
</dbReference>
<accession>A0ACC1HBR9</accession>
<evidence type="ECO:0000313" key="2">
    <source>
        <dbReference type="Proteomes" id="UP001145114"/>
    </source>
</evidence>
<gene>
    <name evidence="1" type="ORF">EV182_004904</name>
</gene>
<reference evidence="1" key="1">
    <citation type="submission" date="2022-06" db="EMBL/GenBank/DDBJ databases">
        <title>Phylogenomic reconstructions and comparative analyses of Kickxellomycotina fungi.</title>
        <authorList>
            <person name="Reynolds N.K."/>
            <person name="Stajich J.E."/>
            <person name="Barry K."/>
            <person name="Grigoriev I.V."/>
            <person name="Crous P."/>
            <person name="Smith M.E."/>
        </authorList>
    </citation>
    <scope>NUCLEOTIDE SEQUENCE</scope>
    <source>
        <strain evidence="1">RSA 2271</strain>
    </source>
</reference>
<protein>
    <submittedName>
        <fullName evidence="1">Uncharacterized protein</fullName>
    </submittedName>
</protein>
<dbReference type="Proteomes" id="UP001145114">
    <property type="component" value="Unassembled WGS sequence"/>
</dbReference>
<sequence>IPINKLCYAHYTDHLPTVTVAEDYVPTSVHPDTCHSVSVHFESALDATLTASLLNASAGNQGGTEAYYQYSIDTFIYAAFGLARAYLNLPINFDRNKADGSGATKPQLRPDFVCWVNKKLVFKGEEKKSGDVHVVANELVDKMMKGTGLLPYLLCYASAGTTIQFAAIDSKHKLHFIGDTLDISKPQGRFYVMRAMVNVIRILRTAVARSPARQ</sequence>
<name>A0ACC1HBR9_9FUNG</name>
<keyword evidence="2" id="KW-1185">Reference proteome</keyword>
<proteinExistence type="predicted"/>
<evidence type="ECO:0000313" key="1">
    <source>
        <dbReference type="EMBL" id="KAJ1673607.1"/>
    </source>
</evidence>
<organism evidence="1 2">
    <name type="scientific">Spiromyces aspiralis</name>
    <dbReference type="NCBI Taxonomy" id="68401"/>
    <lineage>
        <taxon>Eukaryota</taxon>
        <taxon>Fungi</taxon>
        <taxon>Fungi incertae sedis</taxon>
        <taxon>Zoopagomycota</taxon>
        <taxon>Kickxellomycotina</taxon>
        <taxon>Kickxellomycetes</taxon>
        <taxon>Kickxellales</taxon>
        <taxon>Kickxellaceae</taxon>
        <taxon>Spiromyces</taxon>
    </lineage>
</organism>
<comment type="caution">
    <text evidence="1">The sequence shown here is derived from an EMBL/GenBank/DDBJ whole genome shotgun (WGS) entry which is preliminary data.</text>
</comment>